<evidence type="ECO:0000256" key="8">
    <source>
        <dbReference type="ARBA" id="ARBA00022921"/>
    </source>
</evidence>
<dbReference type="EMBL" id="PP711990">
    <property type="protein sequence ID" value="XBH24116.1"/>
    <property type="molecule type" value="Genomic_DNA"/>
</dbReference>
<dbReference type="GO" id="GO:0019028">
    <property type="term" value="C:viral capsid"/>
    <property type="evidence" value="ECO:0007669"/>
    <property type="project" value="UniProtKB-KW"/>
</dbReference>
<evidence type="ECO:0000256" key="2">
    <source>
        <dbReference type="ARBA" id="ARBA00022553"/>
    </source>
</evidence>
<proteinExistence type="predicted"/>
<dbReference type="GO" id="GO:0075732">
    <property type="term" value="P:viral penetration into host nucleus"/>
    <property type="evidence" value="ECO:0007669"/>
    <property type="project" value="UniProtKB-KW"/>
</dbReference>
<keyword evidence="14" id="KW-1160">Virus entry into host cell</keyword>
<organism evidence="15">
    <name type="scientific">Rousettus bat papillomavirus</name>
    <dbReference type="NCBI Taxonomy" id="3141903"/>
    <lineage>
        <taxon>Viruses</taxon>
        <taxon>Monodnaviria</taxon>
        <taxon>Shotokuvirae</taxon>
        <taxon>Cossaviricota</taxon>
        <taxon>Papovaviricetes</taxon>
        <taxon>Zurhausenvirales</taxon>
        <taxon>Papillomaviridae</taxon>
    </lineage>
</organism>
<keyword evidence="1" id="KW-1163">Viral penetration into host nucleus</keyword>
<accession>A0AAU7E309</accession>
<keyword evidence="13" id="KW-1015">Disulfide bond</keyword>
<evidence type="ECO:0000256" key="13">
    <source>
        <dbReference type="ARBA" id="ARBA00023157"/>
    </source>
</evidence>
<evidence type="ECO:0000256" key="14">
    <source>
        <dbReference type="ARBA" id="ARBA00023296"/>
    </source>
</evidence>
<evidence type="ECO:0000256" key="7">
    <source>
        <dbReference type="ARBA" id="ARBA00022844"/>
    </source>
</evidence>
<evidence type="ECO:0000256" key="12">
    <source>
        <dbReference type="ARBA" id="ARBA00023125"/>
    </source>
</evidence>
<dbReference type="InterPro" id="IPR000784">
    <property type="entry name" value="Late_L2"/>
</dbReference>
<keyword evidence="10" id="KW-1039">Host endosome</keyword>
<reference evidence="15" key="1">
    <citation type="journal article" date="2024" name="Microbiome">
        <title>Substantial viral diversity in bats and rodents from East Africa: insights into evolution, recombination, and cocirculation.</title>
        <authorList>
            <person name="Wang D."/>
            <person name="Yang X."/>
            <person name="Ren Z."/>
            <person name="Hu B."/>
            <person name="Zhao H."/>
            <person name="Yang K."/>
            <person name="Shi P."/>
            <person name="Zhang Z."/>
            <person name="Feng Q."/>
            <person name="Nawenja C.V."/>
            <person name="Obanda V."/>
            <person name="Robert K."/>
            <person name="Nalikka B."/>
            <person name="Waruhiu C.N."/>
            <person name="Ochola G.O."/>
            <person name="Onyuok S.O."/>
            <person name="Ochieng H."/>
            <person name="Li B."/>
            <person name="Zhu Y."/>
            <person name="Si H."/>
            <person name="Yin J."/>
            <person name="Kristiansen K."/>
            <person name="Jin X."/>
            <person name="Xu X."/>
            <person name="Xiao M."/>
            <person name="Agwanda B."/>
            <person name="Ommeh S."/>
            <person name="Li J."/>
            <person name="Shi Z.L."/>
        </authorList>
    </citation>
    <scope>NUCLEOTIDE SEQUENCE</scope>
    <source>
        <strain evidence="15">2A/Uganda/UGR52/2019</strain>
    </source>
</reference>
<reference evidence="15" key="2">
    <citation type="submission" date="2024-02" db="EMBL/GenBank/DDBJ databases">
        <authorList>
            <person name="Hu B."/>
        </authorList>
    </citation>
    <scope>NUCLEOTIDE SEQUENCE</scope>
    <source>
        <strain evidence="15">2A/Uganda/UGR52/2019</strain>
    </source>
</reference>
<keyword evidence="5" id="KW-0945">Host-virus interaction</keyword>
<dbReference type="GO" id="GO:0043657">
    <property type="term" value="C:host cell"/>
    <property type="evidence" value="ECO:0007669"/>
    <property type="project" value="GOC"/>
</dbReference>
<evidence type="ECO:0000256" key="5">
    <source>
        <dbReference type="ARBA" id="ARBA00022581"/>
    </source>
</evidence>
<evidence type="ECO:0000256" key="9">
    <source>
        <dbReference type="ARBA" id="ARBA00022952"/>
    </source>
</evidence>
<dbReference type="GO" id="GO:0075521">
    <property type="term" value="P:microtubule-dependent intracellular transport of viral material towards nucleus"/>
    <property type="evidence" value="ECO:0007669"/>
    <property type="project" value="UniProtKB-KW"/>
</dbReference>
<evidence type="ECO:0000256" key="6">
    <source>
        <dbReference type="ARBA" id="ARBA00022812"/>
    </source>
</evidence>
<keyword evidence="8" id="KW-0426">Late protein</keyword>
<keyword evidence="12" id="KW-0238">DNA-binding</keyword>
<keyword evidence="4" id="KW-1048">Host nucleus</keyword>
<keyword evidence="2" id="KW-0597">Phosphoprotein</keyword>
<name>A0AAU7E309_9PAPI</name>
<keyword evidence="11" id="KW-1176">Cytoplasmic inwards viral transport</keyword>
<evidence type="ECO:0000256" key="4">
    <source>
        <dbReference type="ARBA" id="ARBA00022562"/>
    </source>
</evidence>
<evidence type="ECO:0000256" key="11">
    <source>
        <dbReference type="ARBA" id="ARBA00023120"/>
    </source>
</evidence>
<sequence>MGGGRGIDVGAWPRPAYPARPSVPAIETLVPTLPSAPDISLPAIPDVIAPEIIELEPIVPPSVDPSVIDAQAPVGPEQPSVVQDFGNFPSRPAIIDESLGTVGGNRIEVIADVHHPPDLFPVHNTTFTESEAAVLDVGENIPLLPRSLPPHIHDPAILLETTSFGTSAEVVGARGALVDYSLTSESVVDDIPLLDRTYDPSSDLEFRTSTPSSRPRLTTRLKNFYHRFVKQVPVEESLFLEAPGHIVEFGNVAYEPEDTLDFPISDNPLASPDPRVEGVEKLHRAVLSEVPGGRGVRVSRLGRVGAMQMRSGARVGPRVHVYHDISSIGAAEEPIELTPLGIVPHSTNGEIVIEDTAIDVLTEEEDPTGGFEEVPLLDSHAGQTQRVQVGAGGSRNRNPVSLEIPTTNRADAYGINTGTDPDIYVHYPDEEGKRPSFIPGVPLEPGGPTIIVEDDNTPYDYFFDVYLHVPRKKRKRCPLCSLTDGYLDT</sequence>
<protein>
    <submittedName>
        <fullName evidence="15">L2 protein</fullName>
    </submittedName>
</protein>
<keyword evidence="6" id="KW-1040">Host Golgi apparatus</keyword>
<evidence type="ECO:0000313" key="15">
    <source>
        <dbReference type="EMBL" id="XBH24116.1"/>
    </source>
</evidence>
<dbReference type="GO" id="GO:0005198">
    <property type="term" value="F:structural molecule activity"/>
    <property type="evidence" value="ECO:0007669"/>
    <property type="project" value="InterPro"/>
</dbReference>
<keyword evidence="9" id="KW-1177">Microtubular inwards viral transport</keyword>
<keyword evidence="3" id="KW-0167">Capsid protein</keyword>
<evidence type="ECO:0000256" key="10">
    <source>
        <dbReference type="ARBA" id="ARBA00023046"/>
    </source>
</evidence>
<dbReference type="Pfam" id="PF00513">
    <property type="entry name" value="Late_protein_L2"/>
    <property type="match status" value="1"/>
</dbReference>
<evidence type="ECO:0000256" key="3">
    <source>
        <dbReference type="ARBA" id="ARBA00022561"/>
    </source>
</evidence>
<evidence type="ECO:0000256" key="1">
    <source>
        <dbReference type="ARBA" id="ARBA00022524"/>
    </source>
</evidence>
<keyword evidence="7" id="KW-0946">Virion</keyword>
<dbReference type="GO" id="GO:0003677">
    <property type="term" value="F:DNA binding"/>
    <property type="evidence" value="ECO:0007669"/>
    <property type="project" value="UniProtKB-KW"/>
</dbReference>
<dbReference type="GO" id="GO:0046718">
    <property type="term" value="P:symbiont entry into host cell"/>
    <property type="evidence" value="ECO:0007669"/>
    <property type="project" value="UniProtKB-KW"/>
</dbReference>